<dbReference type="AlphaFoldDB" id="A0A2K8SWN9"/>
<name>A0A2K8SWN9_9NOSO</name>
<evidence type="ECO:0000313" key="1">
    <source>
        <dbReference type="EMBL" id="AUB39842.1"/>
    </source>
</evidence>
<dbReference type="EMBL" id="CP024785">
    <property type="protein sequence ID" value="AUB39842.1"/>
    <property type="molecule type" value="Genomic_DNA"/>
</dbReference>
<proteinExistence type="predicted"/>
<organism evidence="1 2">
    <name type="scientific">Nostoc flagelliforme CCNUN1</name>
    <dbReference type="NCBI Taxonomy" id="2038116"/>
    <lineage>
        <taxon>Bacteria</taxon>
        <taxon>Bacillati</taxon>
        <taxon>Cyanobacteriota</taxon>
        <taxon>Cyanophyceae</taxon>
        <taxon>Nostocales</taxon>
        <taxon>Nostocaceae</taxon>
        <taxon>Nostoc</taxon>
    </lineage>
</organism>
<protein>
    <submittedName>
        <fullName evidence="1">Uncharacterized protein</fullName>
    </submittedName>
</protein>
<sequence>MYFETYIYLVVNEYLETRLIASVQDLGMELGLIFSNLITY</sequence>
<dbReference type="KEGG" id="nfl:COO91_05839"/>
<reference evidence="1 2" key="1">
    <citation type="submission" date="2017-11" db="EMBL/GenBank/DDBJ databases">
        <title>Complete genome of a free-living desiccation-tolerant cyanobacterium and its photosynthetic adaptation to extreme terrestrial habitat.</title>
        <authorList>
            <person name="Shang J."/>
        </authorList>
    </citation>
    <scope>NUCLEOTIDE SEQUENCE [LARGE SCALE GENOMIC DNA]</scope>
    <source>
        <strain evidence="1 2">CCNUN1</strain>
    </source>
</reference>
<dbReference type="Proteomes" id="UP000232003">
    <property type="component" value="Chromosome"/>
</dbReference>
<gene>
    <name evidence="1" type="ORF">COO91_05839</name>
</gene>
<keyword evidence="2" id="KW-1185">Reference proteome</keyword>
<accession>A0A2K8SWN9</accession>
<evidence type="ECO:0000313" key="2">
    <source>
        <dbReference type="Proteomes" id="UP000232003"/>
    </source>
</evidence>